<keyword evidence="1 3" id="KW-0474">Menaquinone biosynthesis</keyword>
<dbReference type="STRING" id="630626.EBL_c12860"/>
<dbReference type="NCBIfam" id="NF008340">
    <property type="entry name" value="PRK11126.1"/>
    <property type="match status" value="1"/>
</dbReference>
<evidence type="ECO:0000313" key="7">
    <source>
        <dbReference type="Proteomes" id="UP000001955"/>
    </source>
</evidence>
<evidence type="ECO:0000256" key="4">
    <source>
        <dbReference type="NCBIfam" id="TIGR03695"/>
    </source>
</evidence>
<evidence type="ECO:0000259" key="5">
    <source>
        <dbReference type="Pfam" id="PF00561"/>
    </source>
</evidence>
<dbReference type="OrthoDB" id="9808398at2"/>
<dbReference type="Gene3D" id="3.40.50.1820">
    <property type="entry name" value="alpha/beta hydrolase"/>
    <property type="match status" value="1"/>
</dbReference>
<dbReference type="UniPathway" id="UPA00079"/>
<comment type="subunit">
    <text evidence="3">Monomer.</text>
</comment>
<accession>I2B785</accession>
<dbReference type="PANTHER" id="PTHR42916:SF1">
    <property type="entry name" value="PROTEIN PHYLLO, CHLOROPLASTIC"/>
    <property type="match status" value="1"/>
</dbReference>
<comment type="catalytic activity">
    <reaction evidence="3">
        <text>5-enolpyruvoyl-6-hydroxy-2-succinyl-cyclohex-3-ene-1-carboxylate = (1R,6R)-6-hydroxy-2-succinyl-cyclohexa-2,4-diene-1-carboxylate + pyruvate</text>
        <dbReference type="Rhea" id="RHEA:25597"/>
        <dbReference type="ChEBI" id="CHEBI:15361"/>
        <dbReference type="ChEBI" id="CHEBI:58689"/>
        <dbReference type="ChEBI" id="CHEBI:58818"/>
        <dbReference type="EC" id="4.2.99.20"/>
    </reaction>
</comment>
<comment type="pathway">
    <text evidence="3">Quinol/quinone metabolism; 1,4-dihydroxy-2-naphthoate biosynthesis; 1,4-dihydroxy-2-naphthoate from chorismate: step 3/7.</text>
</comment>
<proteinExistence type="inferred from homology"/>
<dbReference type="RefSeq" id="WP_002439800.1">
    <property type="nucleotide sequence ID" value="NC_017910.1"/>
</dbReference>
<dbReference type="NCBIfam" id="TIGR03695">
    <property type="entry name" value="menH_SHCHC"/>
    <property type="match status" value="1"/>
</dbReference>
<dbReference type="SUPFAM" id="SSF53474">
    <property type="entry name" value="alpha/beta-Hydrolases"/>
    <property type="match status" value="1"/>
</dbReference>
<comment type="similarity">
    <text evidence="3">Belongs to the AB hydrolase superfamily. MenH family.</text>
</comment>
<evidence type="ECO:0000256" key="1">
    <source>
        <dbReference type="ARBA" id="ARBA00022428"/>
    </source>
</evidence>
<keyword evidence="7" id="KW-1185">Reference proteome</keyword>
<comment type="function">
    <text evidence="3">Catalyzes a proton abstraction reaction that results in 2,5-elimination of pyruvate from 2-succinyl-5-enolpyruvyl-6-hydroxy-3-cyclohexene-1-carboxylate (SEPHCHC) and the formation of 2-succinyl-6-hydroxy-2,4-cyclohexadiene-1-carboxylate (SHCHC).</text>
</comment>
<dbReference type="EMBL" id="CP001560">
    <property type="protein sequence ID" value="AFJ46389.1"/>
    <property type="molecule type" value="Genomic_DNA"/>
</dbReference>
<organism evidence="6 7">
    <name type="scientific">Shimwellia blattae (strain ATCC 29907 / DSM 4481 / JCM 1650 / NBRC 105725 / CDC 9005-74)</name>
    <name type="common">Escherichia blattae</name>
    <dbReference type="NCBI Taxonomy" id="630626"/>
    <lineage>
        <taxon>Bacteria</taxon>
        <taxon>Pseudomonadati</taxon>
        <taxon>Pseudomonadota</taxon>
        <taxon>Gammaproteobacteria</taxon>
        <taxon>Enterobacterales</taxon>
        <taxon>Enterobacteriaceae</taxon>
        <taxon>Shimwellia</taxon>
    </lineage>
</organism>
<dbReference type="InterPro" id="IPR029058">
    <property type="entry name" value="AB_hydrolase_fold"/>
</dbReference>
<dbReference type="InterPro" id="IPR022485">
    <property type="entry name" value="SHCHC_synthase_MenH"/>
</dbReference>
<dbReference type="KEGG" id="ebt:EBL_c12860"/>
<dbReference type="AlphaFoldDB" id="I2B785"/>
<dbReference type="Pfam" id="PF00561">
    <property type="entry name" value="Abhydrolase_1"/>
    <property type="match status" value="1"/>
</dbReference>
<dbReference type="UniPathway" id="UPA01057">
    <property type="reaction ID" value="UER00900"/>
</dbReference>
<dbReference type="EC" id="4.2.99.20" evidence="3 4"/>
<sequence>MILRGELRPGNQPGYPWLVWLHGFLGSRAEWAPLSPAFSDWPQLLLDLPGHGESVAERVADFPDMEAALQATLDHYQIGDYWLVGYSLGGRIAMYHACYGHTEGLRGMVVEGGNPGLALLAERRQRRAHDDNWARRLRQEPFTRVLADWYHQPVFASLSEPQRQALVELRKDNDPRALADMLVATSLGRQPDLLARLQEMTLPFYYLCGEQDAKFRAIAGTLPATTLTISAAGHNAHRENPAGFVHSLYTLLCQPNSRTPHALP</sequence>
<evidence type="ECO:0000313" key="6">
    <source>
        <dbReference type="EMBL" id="AFJ46389.1"/>
    </source>
</evidence>
<gene>
    <name evidence="6" type="primary">yfbB</name>
    <name evidence="3" type="synonym">menH</name>
    <name evidence="6" type="ordered locus">EBL_c12860</name>
</gene>
<dbReference type="HOGENOM" id="CLU_020336_38_2_6"/>
<keyword evidence="6" id="KW-0378">Hydrolase</keyword>
<accession>K6WDT4</accession>
<name>I2B785_SHIBC</name>
<evidence type="ECO:0000256" key="2">
    <source>
        <dbReference type="ARBA" id="ARBA00023239"/>
    </source>
</evidence>
<dbReference type="InterPro" id="IPR000073">
    <property type="entry name" value="AB_hydrolase_1"/>
</dbReference>
<comment type="pathway">
    <text evidence="3">Quinol/quinone metabolism; menaquinone biosynthesis.</text>
</comment>
<dbReference type="GO" id="GO:0016787">
    <property type="term" value="F:hydrolase activity"/>
    <property type="evidence" value="ECO:0007669"/>
    <property type="project" value="UniProtKB-KW"/>
</dbReference>
<keyword evidence="2 3" id="KW-0456">Lyase</keyword>
<dbReference type="GO" id="GO:0070205">
    <property type="term" value="F:2-succinyl-6-hydroxy-2,4-cyclohexadiene-1-carboxylate synthase activity"/>
    <property type="evidence" value="ECO:0007669"/>
    <property type="project" value="UniProtKB-UniRule"/>
</dbReference>
<reference evidence="6 7" key="1">
    <citation type="journal article" date="2012" name="J. Bacteriol.">
        <title>Complete genome sequence of the B12-producing Shimwellia blattae strain DSM 4481, isolated from a cockroach.</title>
        <authorList>
            <person name="Brzuszkiewicz E."/>
            <person name="Waschkowitz T."/>
            <person name="Wiezer A."/>
            <person name="Daniel R."/>
        </authorList>
    </citation>
    <scope>NUCLEOTIDE SEQUENCE [LARGE SCALE GENOMIC DNA]</scope>
    <source>
        <strain evidence="7">ATCC 29907 / DSM 4481 / JCM 1650 / NBRC 105725 / CDC 9005-74</strain>
    </source>
</reference>
<dbReference type="Proteomes" id="UP000001955">
    <property type="component" value="Chromosome"/>
</dbReference>
<feature type="domain" description="AB hydrolase-1" evidence="5">
    <location>
        <begin position="16"/>
        <end position="241"/>
    </location>
</feature>
<dbReference type="PATRIC" id="fig|630626.3.peg.1239"/>
<evidence type="ECO:0000256" key="3">
    <source>
        <dbReference type="HAMAP-Rule" id="MF_01660"/>
    </source>
</evidence>
<protein>
    <recommendedName>
        <fullName evidence="3 4">2-succinyl-6-hydroxy-2,4-cyclohexadiene-1-carboxylate synthase</fullName>
        <shortName evidence="3">SHCHC synthase</shortName>
        <ecNumber evidence="3 4">4.2.99.20</ecNumber>
    </recommendedName>
</protein>
<dbReference type="GO" id="GO:0009234">
    <property type="term" value="P:menaquinone biosynthetic process"/>
    <property type="evidence" value="ECO:0007669"/>
    <property type="project" value="UniProtKB-UniRule"/>
</dbReference>
<dbReference type="PANTHER" id="PTHR42916">
    <property type="entry name" value="2-SUCCINYL-5-ENOLPYRUVYL-6-HYDROXY-3-CYCLOHEXENE-1-CARBOXYLATE SYNTHASE"/>
    <property type="match status" value="1"/>
</dbReference>
<dbReference type="HAMAP" id="MF_01660">
    <property type="entry name" value="MenH"/>
    <property type="match status" value="1"/>
</dbReference>
<dbReference type="eggNOG" id="COG0596">
    <property type="taxonomic scope" value="Bacteria"/>
</dbReference>
<dbReference type="ESTHER" id="shibc-i2b785">
    <property type="family name" value="MenH_SHCHC"/>
</dbReference>